<evidence type="ECO:0000256" key="6">
    <source>
        <dbReference type="ARBA" id="ARBA00023242"/>
    </source>
</evidence>
<organism evidence="11 12">
    <name type="scientific">Lachancea dasiensis</name>
    <dbReference type="NCBI Taxonomy" id="1072105"/>
    <lineage>
        <taxon>Eukaryota</taxon>
        <taxon>Fungi</taxon>
        <taxon>Dikarya</taxon>
        <taxon>Ascomycota</taxon>
        <taxon>Saccharomycotina</taxon>
        <taxon>Saccharomycetes</taxon>
        <taxon>Saccharomycetales</taxon>
        <taxon>Saccharomycetaceae</taxon>
        <taxon>Lachancea</taxon>
    </lineage>
</organism>
<keyword evidence="3 9" id="KW-0132">Cell division</keyword>
<dbReference type="AlphaFoldDB" id="A0A1G4JLX5"/>
<dbReference type="GO" id="GO:0007059">
    <property type="term" value="P:chromosome segregation"/>
    <property type="evidence" value="ECO:0007669"/>
    <property type="project" value="UniProtKB-UniRule"/>
</dbReference>
<evidence type="ECO:0000256" key="9">
    <source>
        <dbReference type="PIRNR" id="PIRNR027153"/>
    </source>
</evidence>
<proteinExistence type="predicted"/>
<keyword evidence="6 9" id="KW-0539">Nucleus</keyword>
<dbReference type="GO" id="GO:0051301">
    <property type="term" value="P:cell division"/>
    <property type="evidence" value="ECO:0007669"/>
    <property type="project" value="UniProtKB-UniRule"/>
</dbReference>
<keyword evidence="12" id="KW-1185">Reference proteome</keyword>
<dbReference type="GO" id="GO:0005634">
    <property type="term" value="C:nucleus"/>
    <property type="evidence" value="ECO:0007669"/>
    <property type="project" value="UniProtKB-SubCell"/>
</dbReference>
<dbReference type="OrthoDB" id="18453at2759"/>
<dbReference type="GO" id="GO:0000444">
    <property type="term" value="C:MIS12/MIND type complex"/>
    <property type="evidence" value="ECO:0007669"/>
    <property type="project" value="UniProtKB-UniRule"/>
</dbReference>
<keyword evidence="10" id="KW-0175">Coiled coil</keyword>
<dbReference type="PANTHER" id="PTHR15459">
    <property type="entry name" value="POLYAMINE-MODULATED FACTOR 1"/>
    <property type="match status" value="1"/>
</dbReference>
<keyword evidence="4 9" id="KW-0498">Mitosis</keyword>
<keyword evidence="7 9" id="KW-0131">Cell cycle</keyword>
<keyword evidence="5 9" id="KW-0995">Kinetochore</keyword>
<dbReference type="Pfam" id="PF03980">
    <property type="entry name" value="Nnf1"/>
    <property type="match status" value="1"/>
</dbReference>
<evidence type="ECO:0000256" key="4">
    <source>
        <dbReference type="ARBA" id="ARBA00022776"/>
    </source>
</evidence>
<feature type="coiled-coil region" evidence="10">
    <location>
        <begin position="130"/>
        <end position="164"/>
    </location>
</feature>
<keyword evidence="8 9" id="KW-0137">Centromere</keyword>
<evidence type="ECO:0000256" key="10">
    <source>
        <dbReference type="SAM" id="Coils"/>
    </source>
</evidence>
<name>A0A1G4JLX5_9SACH</name>
<evidence type="ECO:0000256" key="3">
    <source>
        <dbReference type="ARBA" id="ARBA00022618"/>
    </source>
</evidence>
<keyword evidence="2 9" id="KW-0158">Chromosome</keyword>
<protein>
    <recommendedName>
        <fullName evidence="9">Kinetochore-associated protein</fullName>
    </recommendedName>
</protein>
<evidence type="ECO:0000256" key="1">
    <source>
        <dbReference type="ARBA" id="ARBA00004629"/>
    </source>
</evidence>
<dbReference type="PIRSF" id="PIRSF027153">
    <property type="entry name" value="Nnf1p"/>
    <property type="match status" value="1"/>
</dbReference>
<gene>
    <name evidence="11" type="ORF">LADA_0F09450G</name>
</gene>
<evidence type="ECO:0000313" key="11">
    <source>
        <dbReference type="EMBL" id="SCU91353.1"/>
    </source>
</evidence>
<evidence type="ECO:0000256" key="8">
    <source>
        <dbReference type="ARBA" id="ARBA00023328"/>
    </source>
</evidence>
<dbReference type="Proteomes" id="UP000190274">
    <property type="component" value="Chromosome F"/>
</dbReference>
<comment type="subcellular location">
    <subcellularLocation>
        <location evidence="1 9">Chromosome</location>
        <location evidence="1 9">Centromere</location>
        <location evidence="1 9">Kinetochore</location>
    </subcellularLocation>
    <subcellularLocation>
        <location evidence="9">Nucleus</location>
    </subcellularLocation>
    <text evidence="9">Associated with the kinetochore.</text>
</comment>
<accession>A0A1G4JLX5</accession>
<sequence length="198" mass="23073">MTEGVRIRYTRLNQVCRKALQQAVNKVQNWDKLASCFPEYSRLEPGAKNISTCQKQVVDFWMELSKREFEEIFSERDIENKLNDLDDLISDAKATHSTFKPGHDSMACIDKLSPKQLISGNIHDSRLKLLDQLDDRLSKVTDVNNTLEDELRQLQETLQLEVTQLDDMYDRCLGQETNSYDEVLEQGWRDMLLELREG</sequence>
<evidence type="ECO:0000256" key="5">
    <source>
        <dbReference type="ARBA" id="ARBA00022838"/>
    </source>
</evidence>
<reference evidence="11 12" key="1">
    <citation type="submission" date="2016-03" db="EMBL/GenBank/DDBJ databases">
        <authorList>
            <person name="Devillers H."/>
        </authorList>
    </citation>
    <scope>NUCLEOTIDE SEQUENCE [LARGE SCALE GENOMIC DNA]</scope>
    <source>
        <strain evidence="11">CBS 10888</strain>
    </source>
</reference>
<evidence type="ECO:0000256" key="2">
    <source>
        <dbReference type="ARBA" id="ARBA00022454"/>
    </source>
</evidence>
<dbReference type="InterPro" id="IPR007128">
    <property type="entry name" value="PMF1/Nnf1"/>
</dbReference>
<evidence type="ECO:0000313" key="12">
    <source>
        <dbReference type="Proteomes" id="UP000190274"/>
    </source>
</evidence>
<dbReference type="EMBL" id="LT598458">
    <property type="protein sequence ID" value="SCU91353.1"/>
    <property type="molecule type" value="Genomic_DNA"/>
</dbReference>
<dbReference type="InterPro" id="IPR016851">
    <property type="entry name" value="Nnf1"/>
</dbReference>
<evidence type="ECO:0000256" key="7">
    <source>
        <dbReference type="ARBA" id="ARBA00023306"/>
    </source>
</evidence>
<dbReference type="PANTHER" id="PTHR15459:SF3">
    <property type="entry name" value="POLYAMINE-MODULATED FACTOR 1"/>
    <property type="match status" value="1"/>
</dbReference>